<comment type="caution">
    <text evidence="2">The sequence shown here is derived from an EMBL/GenBank/DDBJ whole genome shotgun (WGS) entry which is preliminary data.</text>
</comment>
<keyword evidence="1" id="KW-0812">Transmembrane</keyword>
<dbReference type="Proteomes" id="UP000187209">
    <property type="component" value="Unassembled WGS sequence"/>
</dbReference>
<accession>A0A1R2AXW6</accession>
<keyword evidence="3" id="KW-1185">Reference proteome</keyword>
<evidence type="ECO:0000313" key="2">
    <source>
        <dbReference type="EMBL" id="OMJ69285.1"/>
    </source>
</evidence>
<feature type="transmembrane region" description="Helical" evidence="1">
    <location>
        <begin position="415"/>
        <end position="435"/>
    </location>
</feature>
<name>A0A1R2AXW6_9CILI</name>
<feature type="transmembrane region" description="Helical" evidence="1">
    <location>
        <begin position="558"/>
        <end position="583"/>
    </location>
</feature>
<keyword evidence="1" id="KW-1133">Transmembrane helix</keyword>
<dbReference type="AlphaFoldDB" id="A0A1R2AXW6"/>
<dbReference type="PANTHER" id="PTHR33862">
    <property type="entry name" value="OROFACIAL CLEFT 1 CANDIDATE GENE 1 PROTEIN"/>
    <property type="match status" value="1"/>
</dbReference>
<dbReference type="EMBL" id="MPUH01001216">
    <property type="protein sequence ID" value="OMJ69285.1"/>
    <property type="molecule type" value="Genomic_DNA"/>
</dbReference>
<dbReference type="PANTHER" id="PTHR33862:SF3">
    <property type="entry name" value="OROFACIAL CLEFT 1 CANDIDATE GENE 1 PROTEIN"/>
    <property type="match status" value="1"/>
</dbReference>
<feature type="transmembrane region" description="Helical" evidence="1">
    <location>
        <begin position="470"/>
        <end position="500"/>
    </location>
</feature>
<sequence length="696" mass="81544">MERRDTQSLLQLKVAENDYRPDLSESIITENSEHEENYFDPEAFKDFREAILREPELRYDYGLDDISSDQMIYVASVDLSQISEEENALLKQQEEAQRKNLEAVAKRNAAIKNLENQAKARLMSQYMDRVKKIKKHDLDEKKGFGKRTKNIRTRFDEARQFLKSIVSTKKRYAQLHIGKLKEKNDMEIIAMDKAKKKLYIRIELCRAVKDKLPCAHFAILVSLWDRLGGTKLEFSKDKRITKPVMHGGRYFNNCLRFEETLELDIPSHSKLTSSMCISFELYLLKNRTVKFDKPVAYSYFPLINSDFQVSEGRFKTTMLKGSMDLSIEKYSDIEAKYRNRIDDWLCNLYFTTKLADLPEEMQLKLPEDYEQHQFSVTGPDGLKARWQGVKRLKYVMGEVFQDLGFKAKKASYGQLWMSLIILSFSLWICRLTHYFGQWLYLNMCGIDVNKFQVLWFTFTLKYASDLYFKIILGFIFAGALFTLFIFLLFSTIAFLCYWYAGFFPSIGYRIGVLYGVAMIVDPFVTIIESVIISPIEDDWKRDPFLMTLYFRENAGSEFFGPAITFLLYLVIISVSAFVVYNYLVYVHMNGRILDTYNRINSLENAFMVPYDAEVGERYLKWVVKKAHKYKTVEGETRKVACCHYTEKRKSESYSHIAIYNVGKHRSLYRHFMKLANGAIIELSTNRLNMFADNENP</sequence>
<dbReference type="InterPro" id="IPR031390">
    <property type="entry name" value="OFCC1"/>
</dbReference>
<feature type="transmembrane region" description="Helical" evidence="1">
    <location>
        <begin position="512"/>
        <end position="535"/>
    </location>
</feature>
<reference evidence="2 3" key="1">
    <citation type="submission" date="2016-11" db="EMBL/GenBank/DDBJ databases">
        <title>The macronuclear genome of Stentor coeruleus: a giant cell with tiny introns.</title>
        <authorList>
            <person name="Slabodnick M."/>
            <person name="Ruby J.G."/>
            <person name="Reiff S.B."/>
            <person name="Swart E.C."/>
            <person name="Gosai S."/>
            <person name="Prabakaran S."/>
            <person name="Witkowska E."/>
            <person name="Larue G.E."/>
            <person name="Fisher S."/>
            <person name="Freeman R.M."/>
            <person name="Gunawardena J."/>
            <person name="Chu W."/>
            <person name="Stover N.A."/>
            <person name="Gregory B.D."/>
            <person name="Nowacki M."/>
            <person name="Derisi J."/>
            <person name="Roy S.W."/>
            <person name="Marshall W.F."/>
            <person name="Sood P."/>
        </authorList>
    </citation>
    <scope>NUCLEOTIDE SEQUENCE [LARGE SCALE GENOMIC DNA]</scope>
    <source>
        <strain evidence="2">WM001</strain>
    </source>
</reference>
<protein>
    <recommendedName>
        <fullName evidence="4">C2 domain-containing protein</fullName>
    </recommendedName>
</protein>
<gene>
    <name evidence="2" type="ORF">SteCoe_33026</name>
</gene>
<organism evidence="2 3">
    <name type="scientific">Stentor coeruleus</name>
    <dbReference type="NCBI Taxonomy" id="5963"/>
    <lineage>
        <taxon>Eukaryota</taxon>
        <taxon>Sar</taxon>
        <taxon>Alveolata</taxon>
        <taxon>Ciliophora</taxon>
        <taxon>Postciliodesmatophora</taxon>
        <taxon>Heterotrichea</taxon>
        <taxon>Heterotrichida</taxon>
        <taxon>Stentoridae</taxon>
        <taxon>Stentor</taxon>
    </lineage>
</organism>
<dbReference type="OrthoDB" id="312610at2759"/>
<evidence type="ECO:0000256" key="1">
    <source>
        <dbReference type="SAM" id="Phobius"/>
    </source>
</evidence>
<evidence type="ECO:0000313" key="3">
    <source>
        <dbReference type="Proteomes" id="UP000187209"/>
    </source>
</evidence>
<proteinExistence type="predicted"/>
<evidence type="ECO:0008006" key="4">
    <source>
        <dbReference type="Google" id="ProtNLM"/>
    </source>
</evidence>
<keyword evidence="1" id="KW-0472">Membrane</keyword>